<reference evidence="3" key="1">
    <citation type="submission" date="2020-03" db="EMBL/GenBank/DDBJ databases">
        <title>The deep terrestrial virosphere.</title>
        <authorList>
            <person name="Holmfeldt K."/>
            <person name="Nilsson E."/>
            <person name="Simone D."/>
            <person name="Lopez-Fernandez M."/>
            <person name="Wu X."/>
            <person name="de Brujin I."/>
            <person name="Lundin D."/>
            <person name="Andersson A."/>
            <person name="Bertilsson S."/>
            <person name="Dopson M."/>
        </authorList>
    </citation>
    <scope>NUCLEOTIDE SEQUENCE</scope>
    <source>
        <strain evidence="2">MM415A00270</strain>
        <strain evidence="3">MM415B03443</strain>
    </source>
</reference>
<proteinExistence type="predicted"/>
<sequence length="79" mass="9729">MERFEEVILRIVPIFIVLILAWVIIWMGYIVFFNKPKYHKWYGYIDYDQRTVHYIPSLKIKIEPKPDLSFLKINQIRDL</sequence>
<dbReference type="EMBL" id="MT142967">
    <property type="protein sequence ID" value="QJA91179.1"/>
    <property type="molecule type" value="Genomic_DNA"/>
</dbReference>
<keyword evidence="1" id="KW-1133">Transmembrane helix</keyword>
<keyword evidence="1" id="KW-0812">Transmembrane</keyword>
<feature type="transmembrane region" description="Helical" evidence="1">
    <location>
        <begin position="12"/>
        <end position="32"/>
    </location>
</feature>
<protein>
    <submittedName>
        <fullName evidence="3">Uncharacterized protein</fullName>
    </submittedName>
</protein>
<organism evidence="3">
    <name type="scientific">viral metagenome</name>
    <dbReference type="NCBI Taxonomy" id="1070528"/>
    <lineage>
        <taxon>unclassified sequences</taxon>
        <taxon>metagenomes</taxon>
        <taxon>organismal metagenomes</taxon>
    </lineage>
</organism>
<dbReference type="AlphaFoldDB" id="A0A6M3L9V5"/>
<evidence type="ECO:0000313" key="2">
    <source>
        <dbReference type="EMBL" id="QJA83605.1"/>
    </source>
</evidence>
<dbReference type="EMBL" id="MT142514">
    <property type="protein sequence ID" value="QJA83605.1"/>
    <property type="molecule type" value="Genomic_DNA"/>
</dbReference>
<keyword evidence="1" id="KW-0472">Membrane</keyword>
<evidence type="ECO:0000313" key="3">
    <source>
        <dbReference type="EMBL" id="QJA91179.1"/>
    </source>
</evidence>
<accession>A0A6M3L9V5</accession>
<name>A0A6M3L9V5_9ZZZZ</name>
<gene>
    <name evidence="2" type="ORF">MM415A00270_0013</name>
    <name evidence="3" type="ORF">MM415B03443_0010</name>
</gene>
<evidence type="ECO:0000256" key="1">
    <source>
        <dbReference type="SAM" id="Phobius"/>
    </source>
</evidence>